<dbReference type="PRINTS" id="PR01713">
    <property type="entry name" value="NUCEPIMERASE"/>
</dbReference>
<protein>
    <submittedName>
        <fullName evidence="3">NAD-dependent epimerase/dehydratase family protein</fullName>
    </submittedName>
</protein>
<gene>
    <name evidence="3" type="ORF">FZD51_00410</name>
</gene>
<evidence type="ECO:0000256" key="1">
    <source>
        <dbReference type="ARBA" id="ARBA00023027"/>
    </source>
</evidence>
<proteinExistence type="predicted"/>
<dbReference type="Gene3D" id="3.40.50.720">
    <property type="entry name" value="NAD(P)-binding Rossmann-like Domain"/>
    <property type="match status" value="1"/>
</dbReference>
<evidence type="ECO:0000259" key="2">
    <source>
        <dbReference type="Pfam" id="PF01370"/>
    </source>
</evidence>
<accession>A0A5D4RLT4</accession>
<dbReference type="Gene3D" id="3.90.25.10">
    <property type="entry name" value="UDP-galactose 4-epimerase, domain 1"/>
    <property type="match status" value="1"/>
</dbReference>
<reference evidence="3 4" key="1">
    <citation type="submission" date="2019-08" db="EMBL/GenBank/DDBJ databases">
        <title>Bacillus genomes from the desert of Cuatro Cienegas, Coahuila.</title>
        <authorList>
            <person name="Olmedo-Alvarez G."/>
        </authorList>
    </citation>
    <scope>NUCLEOTIDE SEQUENCE [LARGE SCALE GENOMIC DNA]</scope>
    <source>
        <strain evidence="3 4">CH446_14T</strain>
    </source>
</reference>
<dbReference type="InterPro" id="IPR036291">
    <property type="entry name" value="NAD(P)-bd_dom_sf"/>
</dbReference>
<dbReference type="Proteomes" id="UP000322139">
    <property type="component" value="Unassembled WGS sequence"/>
</dbReference>
<evidence type="ECO:0000313" key="4">
    <source>
        <dbReference type="Proteomes" id="UP000322139"/>
    </source>
</evidence>
<keyword evidence="1" id="KW-0520">NAD</keyword>
<dbReference type="PANTHER" id="PTHR43574">
    <property type="entry name" value="EPIMERASE-RELATED"/>
    <property type="match status" value="1"/>
</dbReference>
<organism evidence="3 4">
    <name type="scientific">Bacillus infantis</name>
    <dbReference type="NCBI Taxonomy" id="324767"/>
    <lineage>
        <taxon>Bacteria</taxon>
        <taxon>Bacillati</taxon>
        <taxon>Bacillota</taxon>
        <taxon>Bacilli</taxon>
        <taxon>Bacillales</taxon>
        <taxon>Bacillaceae</taxon>
        <taxon>Bacillus</taxon>
    </lineage>
</organism>
<name>A0A5D4RLT4_9BACI</name>
<evidence type="ECO:0000313" key="3">
    <source>
        <dbReference type="EMBL" id="TYS51950.1"/>
    </source>
</evidence>
<dbReference type="SUPFAM" id="SSF51735">
    <property type="entry name" value="NAD(P)-binding Rossmann-fold domains"/>
    <property type="match status" value="1"/>
</dbReference>
<comment type="caution">
    <text evidence="3">The sequence shown here is derived from an EMBL/GenBank/DDBJ whole genome shotgun (WGS) entry which is preliminary data.</text>
</comment>
<dbReference type="AlphaFoldDB" id="A0A5D4RLT4"/>
<feature type="domain" description="NAD-dependent epimerase/dehydratase" evidence="2">
    <location>
        <begin position="8"/>
        <end position="253"/>
    </location>
</feature>
<dbReference type="Pfam" id="PF01370">
    <property type="entry name" value="Epimerase"/>
    <property type="match status" value="1"/>
</dbReference>
<sequence>MHQKKNPIFITGCAGFIGFHLSKKLLEKGLPVLGLDNINDYYDQDLKYSRLQLLNNYSGFYFIKGSLEDQRLLESLFTQHEPRIVVHLAAQAGVRYSLLNPHAYIQSNVAGFMNILECCRIYKIGHLLYASSSSVYGNNKTIPFAVEDRTDEPVSLYAATKKANELMAYTYSHLYKVPATGLRFFTVYGPWGRPDMAYFSFAEKIVKKEPIEVYNYGNMKRDFTYVDDVTESIWRLMERGPEKSLPFSLFNIGNSQPVELNEFISVLEKKLGIPAIKTFKPMQPGDVQETYAKVDDLERLINYKPVTSIEEGLEKFAEWYKEYYDTEPDLKNPGL</sequence>
<dbReference type="RefSeq" id="WP_148972940.1">
    <property type="nucleotide sequence ID" value="NZ_VTER01000001.1"/>
</dbReference>
<dbReference type="EMBL" id="VTER01000001">
    <property type="protein sequence ID" value="TYS51950.1"/>
    <property type="molecule type" value="Genomic_DNA"/>
</dbReference>
<dbReference type="InterPro" id="IPR001509">
    <property type="entry name" value="Epimerase_deHydtase"/>
</dbReference>